<dbReference type="Proteomes" id="UP000319836">
    <property type="component" value="Unassembled WGS sequence"/>
</dbReference>
<proteinExistence type="predicted"/>
<evidence type="ECO:0000313" key="3">
    <source>
        <dbReference type="Proteomes" id="UP000319836"/>
    </source>
</evidence>
<sequence length="696" mass="77225">MSPRAHRRRRLARAITRANRVAPAPIPVPLLHPAMMAACLALAASLIVSASFRLFETDLWQHLVMGRAIWERGLPRVNLWTWPQYGAPAFLSSWGFRALLWPLWSAGGVSALFAWRWVTTLGVFAILLATARTMGARGFSALIVLAWAALGYRLRGDVRPETLGSLLLAAEVWLLERRRRVAPAPAEDTGADRARRRGAWAIPALVCAWANAHISVYLAFVVLAFHGLDAVWAGRVAGDAGRAARARARDLAWIALASLGAAMLNPFGWEVLRQPIEFALVWSHDPLVRTIGELQPLSLKDALAGGLPVWALLALLRTRRRGLDVTEVTACAFATALALSSQRFSATYWILAAPFVARDLEEWITARRWPAPRLPLGARAALAIGLIAMIGGSTWRRPDLPLSLSIDPGSVPERACDFIEAHGIRGRGLNDSSHGGYQAFRFWPDRWRLPFLSSQPEYTPAEDRRLFLSALRSADGWRAFDAKHHFDYLLLERDQAPGDSLLDFLDHDPRFALVFADDAAELLLRRDRFRAVVDSFAYRVIPAGRAGRYALGPRCQDDLPLRRAAELELDRMIAGSPSNAGANHLRGFMALMDGDLPGARANFERALAIDPLLPNLHDLQGTIALQQGRWRDAIRELDAERRLHQAPGGLFFRTAVAWQQLGRWDRARAFYRRELARDPGYAPASDSLAALDARGR</sequence>
<protein>
    <submittedName>
        <fullName evidence="2">Uncharacterized protein</fullName>
    </submittedName>
</protein>
<name>A0A538TZJ6_UNCEI</name>
<gene>
    <name evidence="2" type="ORF">E6K80_13080</name>
</gene>
<evidence type="ECO:0000256" key="1">
    <source>
        <dbReference type="SAM" id="Phobius"/>
    </source>
</evidence>
<reference evidence="2 3" key="1">
    <citation type="journal article" date="2019" name="Nat. Microbiol.">
        <title>Mediterranean grassland soil C-N compound turnover is dependent on rainfall and depth, and is mediated by genomically divergent microorganisms.</title>
        <authorList>
            <person name="Diamond S."/>
            <person name="Andeer P.F."/>
            <person name="Li Z."/>
            <person name="Crits-Christoph A."/>
            <person name="Burstein D."/>
            <person name="Anantharaman K."/>
            <person name="Lane K.R."/>
            <person name="Thomas B.C."/>
            <person name="Pan C."/>
            <person name="Northen T.R."/>
            <person name="Banfield J.F."/>
        </authorList>
    </citation>
    <scope>NUCLEOTIDE SEQUENCE [LARGE SCALE GENOMIC DNA]</scope>
    <source>
        <strain evidence="2">WS_10</strain>
    </source>
</reference>
<dbReference type="EMBL" id="VBPA01000350">
    <property type="protein sequence ID" value="TMQ69023.1"/>
    <property type="molecule type" value="Genomic_DNA"/>
</dbReference>
<feature type="transmembrane region" description="Helical" evidence="1">
    <location>
        <begin position="200"/>
        <end position="225"/>
    </location>
</feature>
<comment type="caution">
    <text evidence="2">The sequence shown here is derived from an EMBL/GenBank/DDBJ whole genome shotgun (WGS) entry which is preliminary data.</text>
</comment>
<organism evidence="2 3">
    <name type="scientific">Eiseniibacteriota bacterium</name>
    <dbReference type="NCBI Taxonomy" id="2212470"/>
    <lineage>
        <taxon>Bacteria</taxon>
        <taxon>Candidatus Eiseniibacteriota</taxon>
    </lineage>
</organism>
<accession>A0A538TZJ6</accession>
<dbReference type="Gene3D" id="1.25.40.10">
    <property type="entry name" value="Tetratricopeptide repeat domain"/>
    <property type="match status" value="1"/>
</dbReference>
<dbReference type="AlphaFoldDB" id="A0A538TZJ6"/>
<keyword evidence="1" id="KW-0472">Membrane</keyword>
<dbReference type="InterPro" id="IPR011990">
    <property type="entry name" value="TPR-like_helical_dom_sf"/>
</dbReference>
<evidence type="ECO:0000313" key="2">
    <source>
        <dbReference type="EMBL" id="TMQ69023.1"/>
    </source>
</evidence>
<feature type="transmembrane region" description="Helical" evidence="1">
    <location>
        <begin position="103"/>
        <end position="129"/>
    </location>
</feature>
<keyword evidence="1" id="KW-1133">Transmembrane helix</keyword>
<dbReference type="SUPFAM" id="SSF48452">
    <property type="entry name" value="TPR-like"/>
    <property type="match status" value="1"/>
</dbReference>
<keyword evidence="1" id="KW-0812">Transmembrane</keyword>